<dbReference type="Gene3D" id="1.10.150.20">
    <property type="entry name" value="5' to 3' exonuclease, C-terminal subdomain"/>
    <property type="match status" value="1"/>
</dbReference>
<keyword evidence="3" id="KW-0540">Nuclease</keyword>
<accession>A0A835G011</accession>
<evidence type="ECO:0000256" key="8">
    <source>
        <dbReference type="ARBA" id="ARBA00023204"/>
    </source>
</evidence>
<feature type="domain" description="ERCC4" evidence="11">
    <location>
        <begin position="756"/>
        <end position="836"/>
    </location>
</feature>
<gene>
    <name evidence="12" type="ORF">HU200_001430</name>
</gene>
<dbReference type="Pfam" id="PF02732">
    <property type="entry name" value="ERCC4"/>
    <property type="match status" value="1"/>
</dbReference>
<dbReference type="InterPro" id="IPR011335">
    <property type="entry name" value="Restrct_endonuc-II-like"/>
</dbReference>
<dbReference type="GO" id="GO:0003697">
    <property type="term" value="F:single-stranded DNA binding"/>
    <property type="evidence" value="ECO:0007669"/>
    <property type="project" value="TreeGrafter"/>
</dbReference>
<dbReference type="EMBL" id="JACEFO010000138">
    <property type="protein sequence ID" value="KAF8780330.1"/>
    <property type="molecule type" value="Genomic_DNA"/>
</dbReference>
<evidence type="ECO:0000256" key="5">
    <source>
        <dbReference type="ARBA" id="ARBA00022763"/>
    </source>
</evidence>
<keyword evidence="13" id="KW-1185">Reference proteome</keyword>
<evidence type="ECO:0000256" key="1">
    <source>
        <dbReference type="ARBA" id="ARBA00004123"/>
    </source>
</evidence>
<comment type="similarity">
    <text evidence="2">Belongs to the XPF family.</text>
</comment>
<keyword evidence="9" id="KW-0539">Nucleus</keyword>
<protein>
    <recommendedName>
        <fullName evidence="11">ERCC4 domain-containing protein</fullName>
    </recommendedName>
</protein>
<keyword evidence="5" id="KW-0227">DNA damage</keyword>
<evidence type="ECO:0000256" key="4">
    <source>
        <dbReference type="ARBA" id="ARBA00022759"/>
    </source>
</evidence>
<comment type="subcellular location">
    <subcellularLocation>
        <location evidence="1">Nucleus</location>
    </subcellularLocation>
</comment>
<evidence type="ECO:0000313" key="13">
    <source>
        <dbReference type="Proteomes" id="UP000636709"/>
    </source>
</evidence>
<dbReference type="InterPro" id="IPR010994">
    <property type="entry name" value="RuvA_2-like"/>
</dbReference>
<dbReference type="PANTHER" id="PTHR10150">
    <property type="entry name" value="DNA REPAIR ENDONUCLEASE XPF"/>
    <property type="match status" value="1"/>
</dbReference>
<evidence type="ECO:0000256" key="7">
    <source>
        <dbReference type="ARBA" id="ARBA00023125"/>
    </source>
</evidence>
<dbReference type="GO" id="GO:0003684">
    <property type="term" value="F:damaged DNA binding"/>
    <property type="evidence" value="ECO:0007669"/>
    <property type="project" value="TreeGrafter"/>
</dbReference>
<evidence type="ECO:0000313" key="12">
    <source>
        <dbReference type="EMBL" id="KAF8780330.1"/>
    </source>
</evidence>
<organism evidence="12 13">
    <name type="scientific">Digitaria exilis</name>
    <dbReference type="NCBI Taxonomy" id="1010633"/>
    <lineage>
        <taxon>Eukaryota</taxon>
        <taxon>Viridiplantae</taxon>
        <taxon>Streptophyta</taxon>
        <taxon>Embryophyta</taxon>
        <taxon>Tracheophyta</taxon>
        <taxon>Spermatophyta</taxon>
        <taxon>Magnoliopsida</taxon>
        <taxon>Liliopsida</taxon>
        <taxon>Poales</taxon>
        <taxon>Poaceae</taxon>
        <taxon>PACMAD clade</taxon>
        <taxon>Panicoideae</taxon>
        <taxon>Panicodae</taxon>
        <taxon>Paniceae</taxon>
        <taxon>Anthephorinae</taxon>
        <taxon>Digitaria</taxon>
    </lineage>
</organism>
<keyword evidence="7" id="KW-0238">DNA-binding</keyword>
<name>A0A835G011_9POAL</name>
<dbReference type="SUPFAM" id="SSF52980">
    <property type="entry name" value="Restriction endonuclease-like"/>
    <property type="match status" value="1"/>
</dbReference>
<feature type="region of interest" description="Disordered" evidence="10">
    <location>
        <begin position="338"/>
        <end position="369"/>
    </location>
</feature>
<evidence type="ECO:0000256" key="9">
    <source>
        <dbReference type="ARBA" id="ARBA00023242"/>
    </source>
</evidence>
<dbReference type="FunFam" id="1.10.150.20:FF:000038">
    <property type="entry name" value="DNA repair endonuclease UVH1"/>
    <property type="match status" value="1"/>
</dbReference>
<feature type="region of interest" description="Disordered" evidence="10">
    <location>
        <begin position="526"/>
        <end position="598"/>
    </location>
</feature>
<dbReference type="GO" id="GO:0000014">
    <property type="term" value="F:single-stranded DNA endodeoxyribonuclease activity"/>
    <property type="evidence" value="ECO:0007669"/>
    <property type="project" value="TreeGrafter"/>
</dbReference>
<feature type="compositionally biased region" description="Basic and acidic residues" evidence="10">
    <location>
        <begin position="585"/>
        <end position="594"/>
    </location>
</feature>
<reference evidence="12" key="1">
    <citation type="submission" date="2020-07" db="EMBL/GenBank/DDBJ databases">
        <title>Genome sequence and genetic diversity analysis of an under-domesticated orphan crop, white fonio (Digitaria exilis).</title>
        <authorList>
            <person name="Bennetzen J.L."/>
            <person name="Chen S."/>
            <person name="Ma X."/>
            <person name="Wang X."/>
            <person name="Yssel A.E.J."/>
            <person name="Chaluvadi S.R."/>
            <person name="Johnson M."/>
            <person name="Gangashetty P."/>
            <person name="Hamidou F."/>
            <person name="Sanogo M.D."/>
            <person name="Zwaenepoel A."/>
            <person name="Wallace J."/>
            <person name="Van De Peer Y."/>
            <person name="Van Deynze A."/>
        </authorList>
    </citation>
    <scope>NUCLEOTIDE SEQUENCE</scope>
    <source>
        <tissue evidence="12">Leaves</tissue>
    </source>
</reference>
<dbReference type="PANTHER" id="PTHR10150:SF0">
    <property type="entry name" value="DNA REPAIR ENDONUCLEASE XPF"/>
    <property type="match status" value="1"/>
</dbReference>
<dbReference type="GO" id="GO:0000712">
    <property type="term" value="P:resolution of meiotic recombination intermediates"/>
    <property type="evidence" value="ECO:0007669"/>
    <property type="project" value="TreeGrafter"/>
</dbReference>
<evidence type="ECO:0000256" key="6">
    <source>
        <dbReference type="ARBA" id="ARBA00022801"/>
    </source>
</evidence>
<keyword evidence="6" id="KW-0378">Hydrolase</keyword>
<dbReference type="InterPro" id="IPR047520">
    <property type="entry name" value="XPF_nuclease"/>
</dbReference>
<proteinExistence type="inferred from homology"/>
<keyword evidence="4" id="KW-0255">Endonuclease</keyword>
<dbReference type="SUPFAM" id="SSF47781">
    <property type="entry name" value="RuvA domain 2-like"/>
    <property type="match status" value="1"/>
</dbReference>
<dbReference type="GO" id="GO:0000110">
    <property type="term" value="C:nucleotide-excision repair factor 1 complex"/>
    <property type="evidence" value="ECO:0007669"/>
    <property type="project" value="TreeGrafter"/>
</dbReference>
<dbReference type="GO" id="GO:1901255">
    <property type="term" value="P:nucleotide-excision repair involved in interstrand cross-link repair"/>
    <property type="evidence" value="ECO:0007669"/>
    <property type="project" value="TreeGrafter"/>
</dbReference>
<dbReference type="GO" id="GO:0000724">
    <property type="term" value="P:double-strand break repair via homologous recombination"/>
    <property type="evidence" value="ECO:0007669"/>
    <property type="project" value="TreeGrafter"/>
</dbReference>
<evidence type="ECO:0000256" key="10">
    <source>
        <dbReference type="SAM" id="MobiDB-lite"/>
    </source>
</evidence>
<dbReference type="OrthoDB" id="361020at2759"/>
<evidence type="ECO:0000256" key="2">
    <source>
        <dbReference type="ARBA" id="ARBA00010015"/>
    </source>
</evidence>
<evidence type="ECO:0000256" key="3">
    <source>
        <dbReference type="ARBA" id="ARBA00022722"/>
    </source>
</evidence>
<dbReference type="Proteomes" id="UP000636709">
    <property type="component" value="Unassembled WGS sequence"/>
</dbReference>
<keyword evidence="8" id="KW-0234">DNA repair</keyword>
<dbReference type="SMART" id="SM00891">
    <property type="entry name" value="ERCC4"/>
    <property type="match status" value="1"/>
</dbReference>
<dbReference type="CDD" id="cd20078">
    <property type="entry name" value="XPF_nuclease_XPF_euk"/>
    <property type="match status" value="1"/>
</dbReference>
<dbReference type="AlphaFoldDB" id="A0A835G011"/>
<dbReference type="Gene3D" id="3.40.50.10130">
    <property type="match status" value="1"/>
</dbReference>
<sequence>MLPFEEQVVADLVEDPNGGLVVLSSGFPLASLAAALLLQLQHTGEAEAGGCLLVLSAPDPLKARIRRRLQDRLQVHDVPPNLPAQQRASLYASGATLFLSPRALAADLLTTRLHPSRVRALLLLSAHRSSDTSSDAFIARLLRQRHLLPVYAFSDRPHAMVAGFSKAERAMKSLYVRRLHLWPRFHVLAAADLERAPPDVVDIRVPMTPAMRGIQAAVLAAMDACLKELRRTNKVDVDDLTVDKGLFKSFDEMVRRQLDPIWHTLGKKTKQLVADLRTLRKLLDYLVRYDAVTYLKYLDTLRVSEGVRSVWILADSSHKIFELAKRRVYQAAREDGMKLSTDNKGTPTKKRKVAHKETGSGSYAENKDSIAGKHDTQKVNAYPGIVLEEVLEEAPKWKVLWELLQEIAEEQTKGDGDNLQDEDDSGIVLVTCKDERTCFQLQECISKGPHQVMQEEWEKYLLGKAELHGLQKKNKKKSEQPKGFGVLDGEVQMGPSESAGSISISKLETNALLAAASALRNMAKEDGVKDGSNVSCSKRGLVKGKAKGKSKKTTEKRQASNKKGKSKGANDNGQDTALEEGQSGKADERADIDNSKVSTDNAFVSDSTAANACNYSSDFRGLANGKSLPPVQFHALDSDQHVLDVWKPSIIIVYHPDITFVREIEVYKAENPLRKLKVYFLFYEDSTEVQKFESSIRLENEAFESLIRQKSLMMIPVDQDGRCIGPTLANEPEPLLCQNSVTRKAGGKRAPEKEMQVIVDMREFMSSLPNVLHQKGIRIVPVTLEVGDYVLSPLICVERKSIADLFQSFASGRLYNQVETMARYYKIPVLLIEFSQEKSFSFQSASEIGDDVSPTNIISKLSLLVLHFPRLRIVWSRSLHATAEMFISLKTNQDEPDEKKAIRVGVPSEDGIVEDDVRAENYNTSAIEFLRRLPGVTDSNYRAIMDGCNSLAELALLPVEELAELMGSQKGARTLKEFLDAKCPTML</sequence>
<feature type="region of interest" description="Disordered" evidence="10">
    <location>
        <begin position="471"/>
        <end position="501"/>
    </location>
</feature>
<evidence type="ECO:0000259" key="11">
    <source>
        <dbReference type="SMART" id="SM00891"/>
    </source>
</evidence>
<dbReference type="FunFam" id="3.40.50.10130:FF:000002">
    <property type="entry name" value="DNA repair endonuclease XPF"/>
    <property type="match status" value="1"/>
</dbReference>
<comment type="caution">
    <text evidence="12">The sequence shown here is derived from an EMBL/GenBank/DDBJ whole genome shotgun (WGS) entry which is preliminary data.</text>
</comment>
<dbReference type="InterPro" id="IPR006166">
    <property type="entry name" value="ERCC4_domain"/>
</dbReference>
<feature type="compositionally biased region" description="Basic residues" evidence="10">
    <location>
        <begin position="540"/>
        <end position="551"/>
    </location>
</feature>